<protein>
    <submittedName>
        <fullName evidence="1">Uncharacterized protein</fullName>
    </submittedName>
</protein>
<comment type="caution">
    <text evidence="1">The sequence shown here is derived from an EMBL/GenBank/DDBJ whole genome shotgun (WGS) entry which is preliminary data.</text>
</comment>
<reference evidence="1" key="1">
    <citation type="submission" date="2022-08" db="EMBL/GenBank/DDBJ databases">
        <title>Draft genome sequence of Lysinibacillus sp. strain KH24.</title>
        <authorList>
            <person name="Kanbe H."/>
            <person name="Itoh H."/>
        </authorList>
    </citation>
    <scope>NUCLEOTIDE SEQUENCE</scope>
    <source>
        <strain evidence="1">KH24</strain>
    </source>
</reference>
<proteinExistence type="predicted"/>
<sequence length="56" mass="6575">MENEDKYKQLESSFKKLNDEGKQYILGIMQALEYAQSNQVADGEKCKENKPIEEKY</sequence>
<organism evidence="1 2">
    <name type="scientific">Lysinibacillus piscis</name>
    <dbReference type="NCBI Taxonomy" id="2518931"/>
    <lineage>
        <taxon>Bacteria</taxon>
        <taxon>Bacillati</taxon>
        <taxon>Bacillota</taxon>
        <taxon>Bacilli</taxon>
        <taxon>Bacillales</taxon>
        <taxon>Bacillaceae</taxon>
        <taxon>Lysinibacillus</taxon>
    </lineage>
</organism>
<gene>
    <name evidence="1" type="ORF">LYSBPC_18800</name>
</gene>
<dbReference type="RefSeq" id="WP_264988511.1">
    <property type="nucleotide sequence ID" value="NZ_BRZA01000002.1"/>
</dbReference>
<evidence type="ECO:0000313" key="1">
    <source>
        <dbReference type="EMBL" id="GLC88753.1"/>
    </source>
</evidence>
<name>A0ABQ5NK72_9BACI</name>
<keyword evidence="2" id="KW-1185">Reference proteome</keyword>
<dbReference type="EMBL" id="BRZA01000002">
    <property type="protein sequence ID" value="GLC88753.1"/>
    <property type="molecule type" value="Genomic_DNA"/>
</dbReference>
<accession>A0ABQ5NK72</accession>
<dbReference type="Proteomes" id="UP001065593">
    <property type="component" value="Unassembled WGS sequence"/>
</dbReference>
<evidence type="ECO:0000313" key="2">
    <source>
        <dbReference type="Proteomes" id="UP001065593"/>
    </source>
</evidence>